<comment type="similarity">
    <text evidence="3">Belongs to the alpha-acetolactate decarboxylase family.</text>
</comment>
<comment type="catalytic activity">
    <reaction evidence="1">
        <text>(2S)-2-acetolactate + H(+) = (R)-acetoin + CO2</text>
        <dbReference type="Rhea" id="RHEA:21580"/>
        <dbReference type="ChEBI" id="CHEBI:15378"/>
        <dbReference type="ChEBI" id="CHEBI:15686"/>
        <dbReference type="ChEBI" id="CHEBI:16526"/>
        <dbReference type="ChEBI" id="CHEBI:58476"/>
        <dbReference type="EC" id="4.1.1.5"/>
    </reaction>
</comment>
<evidence type="ECO:0000313" key="10">
    <source>
        <dbReference type="Proteomes" id="UP000799771"/>
    </source>
</evidence>
<keyword evidence="8" id="KW-0456">Lyase</keyword>
<dbReference type="GO" id="GO:0047605">
    <property type="term" value="F:acetolactate decarboxylase activity"/>
    <property type="evidence" value="ECO:0007669"/>
    <property type="project" value="UniProtKB-EC"/>
</dbReference>
<dbReference type="PANTHER" id="PTHR35524">
    <property type="entry name" value="ALPHA-ACETOLACTATE DECARBOXYLASE"/>
    <property type="match status" value="1"/>
</dbReference>
<evidence type="ECO:0000256" key="1">
    <source>
        <dbReference type="ARBA" id="ARBA00001784"/>
    </source>
</evidence>
<evidence type="ECO:0000256" key="4">
    <source>
        <dbReference type="ARBA" id="ARBA00013204"/>
    </source>
</evidence>
<reference evidence="9" key="1">
    <citation type="journal article" date="2020" name="Stud. Mycol.">
        <title>101 Dothideomycetes genomes: a test case for predicting lifestyles and emergence of pathogens.</title>
        <authorList>
            <person name="Haridas S."/>
            <person name="Albert R."/>
            <person name="Binder M."/>
            <person name="Bloem J."/>
            <person name="Labutti K."/>
            <person name="Salamov A."/>
            <person name="Andreopoulos B."/>
            <person name="Baker S."/>
            <person name="Barry K."/>
            <person name="Bills G."/>
            <person name="Bluhm B."/>
            <person name="Cannon C."/>
            <person name="Castanera R."/>
            <person name="Culley D."/>
            <person name="Daum C."/>
            <person name="Ezra D."/>
            <person name="Gonzalez J."/>
            <person name="Henrissat B."/>
            <person name="Kuo A."/>
            <person name="Liang C."/>
            <person name="Lipzen A."/>
            <person name="Lutzoni F."/>
            <person name="Magnuson J."/>
            <person name="Mondo S."/>
            <person name="Nolan M."/>
            <person name="Ohm R."/>
            <person name="Pangilinan J."/>
            <person name="Park H.-J."/>
            <person name="Ramirez L."/>
            <person name="Alfaro M."/>
            <person name="Sun H."/>
            <person name="Tritt A."/>
            <person name="Yoshinaga Y."/>
            <person name="Zwiers L.-H."/>
            <person name="Turgeon B."/>
            <person name="Goodwin S."/>
            <person name="Spatafora J."/>
            <person name="Crous P."/>
            <person name="Grigoriev I."/>
        </authorList>
    </citation>
    <scope>NUCLEOTIDE SEQUENCE</scope>
    <source>
        <strain evidence="9">CBS 119687</strain>
    </source>
</reference>
<dbReference type="EMBL" id="ML977516">
    <property type="protein sequence ID" value="KAF2125489.1"/>
    <property type="molecule type" value="Genomic_DNA"/>
</dbReference>
<evidence type="ECO:0000256" key="8">
    <source>
        <dbReference type="ARBA" id="ARBA00023239"/>
    </source>
</evidence>
<name>A0A6A6A0W4_9PLEO</name>
<accession>A0A6A6A0W4</accession>
<evidence type="ECO:0000256" key="6">
    <source>
        <dbReference type="ARBA" id="ARBA00022793"/>
    </source>
</evidence>
<dbReference type="Pfam" id="PF03306">
    <property type="entry name" value="AAL_decarboxy"/>
    <property type="match status" value="2"/>
</dbReference>
<dbReference type="SUPFAM" id="SSF117856">
    <property type="entry name" value="AF0104/ALDC/Ptd012-like"/>
    <property type="match status" value="1"/>
</dbReference>
<organism evidence="9 10">
    <name type="scientific">Dothidotthia symphoricarpi CBS 119687</name>
    <dbReference type="NCBI Taxonomy" id="1392245"/>
    <lineage>
        <taxon>Eukaryota</taxon>
        <taxon>Fungi</taxon>
        <taxon>Dikarya</taxon>
        <taxon>Ascomycota</taxon>
        <taxon>Pezizomycotina</taxon>
        <taxon>Dothideomycetes</taxon>
        <taxon>Pleosporomycetidae</taxon>
        <taxon>Pleosporales</taxon>
        <taxon>Dothidotthiaceae</taxon>
        <taxon>Dothidotthia</taxon>
    </lineage>
</organism>
<sequence>MVASIPNDIFQFSTHSALAAGFNTGQPRTSDLTSHGTDGVGVYEDGSLLMLRDGDAYAIAKDGTANVAPMNARLPFAMVTTFAPSHRMAIPEIDMDALDDLATSSSLFQEIHMQSVNTLMPFKITGKFKSIDYLDGTSGSAIVHGVIFGFVVPKWMKAISGPRIHAHFLDMHGKMGGKVVDFDTTEDATLCFARCGRFHLGFPQGGEWEEVRL</sequence>
<dbReference type="Gene3D" id="3.30.1330.80">
    <property type="entry name" value="Hypothetical protein, similar to alpha- acetolactate decarboxylase, domain 2"/>
    <property type="match status" value="2"/>
</dbReference>
<dbReference type="EC" id="4.1.1.5" evidence="4"/>
<dbReference type="OrthoDB" id="509395at2759"/>
<evidence type="ECO:0000313" key="9">
    <source>
        <dbReference type="EMBL" id="KAF2125489.1"/>
    </source>
</evidence>
<evidence type="ECO:0000256" key="3">
    <source>
        <dbReference type="ARBA" id="ARBA00007106"/>
    </source>
</evidence>
<evidence type="ECO:0000256" key="5">
    <source>
        <dbReference type="ARBA" id="ARBA00020164"/>
    </source>
</evidence>
<dbReference type="InterPro" id="IPR005128">
    <property type="entry name" value="Acetolactate_a_deCO2ase"/>
</dbReference>
<dbReference type="AlphaFoldDB" id="A0A6A6A0W4"/>
<evidence type="ECO:0000256" key="2">
    <source>
        <dbReference type="ARBA" id="ARBA00005170"/>
    </source>
</evidence>
<dbReference type="PANTHER" id="PTHR35524:SF1">
    <property type="entry name" value="ALPHA-ACETOLACTATE DECARBOXYLASE"/>
    <property type="match status" value="1"/>
</dbReference>
<gene>
    <name evidence="9" type="ORF">P153DRAFT_324846</name>
</gene>
<dbReference type="Proteomes" id="UP000799771">
    <property type="component" value="Unassembled WGS sequence"/>
</dbReference>
<keyword evidence="7" id="KW-0005">Acetoin biosynthesis</keyword>
<protein>
    <recommendedName>
        <fullName evidence="5">Alpha-acetolactate decarboxylase</fullName>
        <ecNumber evidence="4">4.1.1.5</ecNumber>
    </recommendedName>
</protein>
<comment type="pathway">
    <text evidence="2">Polyol metabolism; (R,R)-butane-2,3-diol biosynthesis; (R,R)-butane-2,3-diol from pyruvate: step 2/3.</text>
</comment>
<dbReference type="GeneID" id="54405684"/>
<keyword evidence="10" id="KW-1185">Reference proteome</keyword>
<dbReference type="UniPathway" id="UPA00626">
    <property type="reaction ID" value="UER00678"/>
</dbReference>
<dbReference type="RefSeq" id="XP_033519881.1">
    <property type="nucleotide sequence ID" value="XM_033665252.1"/>
</dbReference>
<evidence type="ECO:0000256" key="7">
    <source>
        <dbReference type="ARBA" id="ARBA00023061"/>
    </source>
</evidence>
<keyword evidence="6" id="KW-0210">Decarboxylase</keyword>
<dbReference type="GO" id="GO:0045151">
    <property type="term" value="P:acetoin biosynthetic process"/>
    <property type="evidence" value="ECO:0007669"/>
    <property type="project" value="UniProtKB-KW"/>
</dbReference>
<proteinExistence type="inferred from homology"/>